<evidence type="ECO:0000259" key="1">
    <source>
        <dbReference type="Pfam" id="PF03949"/>
    </source>
</evidence>
<sequence length="55" mass="6108">AALADSLTEDERKSHLLYPRIERIREVSAIVAAAVCRISGEIGTPAWNELIHHVE</sequence>
<dbReference type="Gene3D" id="3.40.50.720">
    <property type="entry name" value="NAD(P)-binding Rossmann-like Domain"/>
    <property type="match status" value="1"/>
</dbReference>
<name>A0ABR2WD72_9FUNG</name>
<dbReference type="EMBL" id="JASJQH010004004">
    <property type="protein sequence ID" value="KAK9759446.1"/>
    <property type="molecule type" value="Genomic_DNA"/>
</dbReference>
<dbReference type="Proteomes" id="UP001479436">
    <property type="component" value="Unassembled WGS sequence"/>
</dbReference>
<keyword evidence="3" id="KW-1185">Reference proteome</keyword>
<accession>A0ABR2WD72</accession>
<feature type="non-terminal residue" evidence="2">
    <location>
        <position position="55"/>
    </location>
</feature>
<evidence type="ECO:0000313" key="3">
    <source>
        <dbReference type="Proteomes" id="UP001479436"/>
    </source>
</evidence>
<protein>
    <recommendedName>
        <fullName evidence="1">Malic enzyme NAD-binding domain-containing protein</fullName>
    </recommendedName>
</protein>
<organism evidence="2 3">
    <name type="scientific">Basidiobolus ranarum</name>
    <dbReference type="NCBI Taxonomy" id="34480"/>
    <lineage>
        <taxon>Eukaryota</taxon>
        <taxon>Fungi</taxon>
        <taxon>Fungi incertae sedis</taxon>
        <taxon>Zoopagomycota</taxon>
        <taxon>Entomophthoromycotina</taxon>
        <taxon>Basidiobolomycetes</taxon>
        <taxon>Basidiobolales</taxon>
        <taxon>Basidiobolaceae</taxon>
        <taxon>Basidiobolus</taxon>
    </lineage>
</organism>
<proteinExistence type="predicted"/>
<feature type="domain" description="Malic enzyme NAD-binding" evidence="1">
    <location>
        <begin position="2"/>
        <end position="37"/>
    </location>
</feature>
<dbReference type="InterPro" id="IPR012302">
    <property type="entry name" value="Malic_NAD-bd"/>
</dbReference>
<comment type="caution">
    <text evidence="2">The sequence shown here is derived from an EMBL/GenBank/DDBJ whole genome shotgun (WGS) entry which is preliminary data.</text>
</comment>
<dbReference type="Pfam" id="PF03949">
    <property type="entry name" value="Malic_M"/>
    <property type="match status" value="1"/>
</dbReference>
<reference evidence="2 3" key="1">
    <citation type="submission" date="2023-04" db="EMBL/GenBank/DDBJ databases">
        <title>Genome of Basidiobolus ranarum AG-B5.</title>
        <authorList>
            <person name="Stajich J.E."/>
            <person name="Carter-House D."/>
            <person name="Gryganskyi A."/>
        </authorList>
    </citation>
    <scope>NUCLEOTIDE SEQUENCE [LARGE SCALE GENOMIC DNA]</scope>
    <source>
        <strain evidence="2 3">AG-B5</strain>
    </source>
</reference>
<evidence type="ECO:0000313" key="2">
    <source>
        <dbReference type="EMBL" id="KAK9759446.1"/>
    </source>
</evidence>
<feature type="non-terminal residue" evidence="2">
    <location>
        <position position="1"/>
    </location>
</feature>
<gene>
    <name evidence="2" type="ORF">K7432_017586</name>
</gene>